<protein>
    <submittedName>
        <fullName evidence="1">Uncharacterized protein</fullName>
    </submittedName>
</protein>
<organism evidence="1 2">
    <name type="scientific">Dibothriocephalus latus</name>
    <name type="common">Fish tapeworm</name>
    <name type="synonym">Diphyllobothrium latum</name>
    <dbReference type="NCBI Taxonomy" id="60516"/>
    <lineage>
        <taxon>Eukaryota</taxon>
        <taxon>Metazoa</taxon>
        <taxon>Spiralia</taxon>
        <taxon>Lophotrochozoa</taxon>
        <taxon>Platyhelminthes</taxon>
        <taxon>Cestoda</taxon>
        <taxon>Eucestoda</taxon>
        <taxon>Diphyllobothriidea</taxon>
        <taxon>Diphyllobothriidae</taxon>
        <taxon>Dibothriocephalus</taxon>
    </lineage>
</organism>
<evidence type="ECO:0000313" key="1">
    <source>
        <dbReference type="EMBL" id="VDK76774.1"/>
    </source>
</evidence>
<dbReference type="Proteomes" id="UP000281553">
    <property type="component" value="Unassembled WGS sequence"/>
</dbReference>
<evidence type="ECO:0000313" key="2">
    <source>
        <dbReference type="Proteomes" id="UP000281553"/>
    </source>
</evidence>
<sequence>MSLSYIYGNDSSTAFVPVRIEESSICTATVSSSLPLPLRDLCQANFFMPNYSEGNRWFGSIQKGAFKSLTEASAKSYMPEL</sequence>
<proteinExistence type="predicted"/>
<dbReference type="AlphaFoldDB" id="A0A3P6UEQ3"/>
<accession>A0A3P6UEQ3</accession>
<keyword evidence="2" id="KW-1185">Reference proteome</keyword>
<gene>
    <name evidence="1" type="ORF">DILT_LOCUS2790</name>
</gene>
<dbReference type="EMBL" id="UYRU01042631">
    <property type="protein sequence ID" value="VDK76774.1"/>
    <property type="molecule type" value="Genomic_DNA"/>
</dbReference>
<reference evidence="1 2" key="1">
    <citation type="submission" date="2018-11" db="EMBL/GenBank/DDBJ databases">
        <authorList>
            <consortium name="Pathogen Informatics"/>
        </authorList>
    </citation>
    <scope>NUCLEOTIDE SEQUENCE [LARGE SCALE GENOMIC DNA]</scope>
</reference>
<name>A0A3P6UEQ3_DIBLA</name>